<comment type="caution">
    <text evidence="2">The sequence shown here is derived from an EMBL/GenBank/DDBJ whole genome shotgun (WGS) entry which is preliminary data.</text>
</comment>
<dbReference type="Proteomes" id="UP001211987">
    <property type="component" value="Unassembled WGS sequence"/>
</dbReference>
<feature type="transmembrane region" description="Helical" evidence="1">
    <location>
        <begin position="69"/>
        <end position="90"/>
    </location>
</feature>
<name>A0AB35IL95_9FIRM</name>
<keyword evidence="1" id="KW-0472">Membrane</keyword>
<dbReference type="NCBIfam" id="TIGR03987">
    <property type="entry name" value="HsmA family protein"/>
    <property type="match status" value="1"/>
</dbReference>
<dbReference type="AlphaFoldDB" id="A0AB35IL95"/>
<evidence type="ECO:0000313" key="3">
    <source>
        <dbReference type="Proteomes" id="UP001211987"/>
    </source>
</evidence>
<reference evidence="2" key="1">
    <citation type="submission" date="2023-01" db="EMBL/GenBank/DDBJ databases">
        <title>Human gut microbiome strain richness.</title>
        <authorList>
            <person name="Chen-Liaw A."/>
        </authorList>
    </citation>
    <scope>NUCLEOTIDE SEQUENCE</scope>
    <source>
        <strain evidence="2">1001217st2_G6_1001217B_191108</strain>
    </source>
</reference>
<evidence type="ECO:0000256" key="1">
    <source>
        <dbReference type="SAM" id="Phobius"/>
    </source>
</evidence>
<dbReference type="InterPro" id="IPR023813">
    <property type="entry name" value="HsmA-like"/>
</dbReference>
<keyword evidence="1" id="KW-1133">Transmembrane helix</keyword>
<dbReference type="EMBL" id="JAQLKE010000007">
    <property type="protein sequence ID" value="MDB7083389.1"/>
    <property type="molecule type" value="Genomic_DNA"/>
</dbReference>
<dbReference type="RefSeq" id="WP_009300811.1">
    <property type="nucleotide sequence ID" value="NZ_AP031443.1"/>
</dbReference>
<feature type="transmembrane region" description="Helical" evidence="1">
    <location>
        <begin position="102"/>
        <end position="123"/>
    </location>
</feature>
<feature type="transmembrane region" description="Helical" evidence="1">
    <location>
        <begin position="6"/>
        <end position="25"/>
    </location>
</feature>
<sequence length="125" mass="14065">MSILLIMAIIFMTLALVFYTIGVFAEKKSGSLLKWHALIFWLGFICDTSGTNIMGQISGHNFNFNLHGITGSIALLLMAFHAVWATVILIKKNDRAKKTFHKFSIIVWSIWLIPYIIGIYIGMNG</sequence>
<proteinExistence type="predicted"/>
<gene>
    <name evidence="2" type="ORF">PM738_06225</name>
</gene>
<keyword evidence="1" id="KW-0812">Transmembrane</keyword>
<accession>A0AB35IL95</accession>
<organism evidence="2 3">
    <name type="scientific">Thomasclavelia ramosa</name>
    <dbReference type="NCBI Taxonomy" id="1547"/>
    <lineage>
        <taxon>Bacteria</taxon>
        <taxon>Bacillati</taxon>
        <taxon>Bacillota</taxon>
        <taxon>Erysipelotrichia</taxon>
        <taxon>Erysipelotrichales</taxon>
        <taxon>Coprobacillaceae</taxon>
        <taxon>Thomasclavelia</taxon>
    </lineage>
</organism>
<protein>
    <submittedName>
        <fullName evidence="2">HsmA family protein</fullName>
    </submittedName>
</protein>
<dbReference type="GeneID" id="64196206"/>
<evidence type="ECO:0000313" key="2">
    <source>
        <dbReference type="EMBL" id="MDB7083389.1"/>
    </source>
</evidence>